<reference evidence="4 5" key="1">
    <citation type="journal article" date="2018" name="New Phytol.">
        <title>Phylogenomics of Endogonaceae and evolution of mycorrhizas within Mucoromycota.</title>
        <authorList>
            <person name="Chang Y."/>
            <person name="Desiro A."/>
            <person name="Na H."/>
            <person name="Sandor L."/>
            <person name="Lipzen A."/>
            <person name="Clum A."/>
            <person name="Barry K."/>
            <person name="Grigoriev I.V."/>
            <person name="Martin F.M."/>
            <person name="Stajich J.E."/>
            <person name="Smith M.E."/>
            <person name="Bonito G."/>
            <person name="Spatafora J.W."/>
        </authorList>
    </citation>
    <scope>NUCLEOTIDE SEQUENCE [LARGE SCALE GENOMIC DNA]</scope>
    <source>
        <strain evidence="4 5">AD002</strain>
    </source>
</reference>
<dbReference type="Pfam" id="PF24601">
    <property type="entry name" value="TPR_DOP1"/>
    <property type="match status" value="1"/>
</dbReference>
<dbReference type="PANTHER" id="PTHR14042:SF24">
    <property type="entry name" value="PROTEIN DOPEY-1 HOMOLOG"/>
    <property type="match status" value="1"/>
</dbReference>
<evidence type="ECO:0000313" key="4">
    <source>
        <dbReference type="EMBL" id="RUS26035.1"/>
    </source>
</evidence>
<dbReference type="InterPro" id="IPR056459">
    <property type="entry name" value="TPR_DOP1"/>
</dbReference>
<sequence>MHDEEVQQIHLPLFLLALVSKASIGGPDFLIYISQIERALDLALTILHYIPTSVFSERRASSTKPETQLDSAEPQESEEATTHAAPTKLQFVPGTDVLAYVQDFYQCSPGVPTQTNESALVNSGREFSTIRGIVLVTELLLRIKRFIQGLVTRYILSETVQQTARLEQVMGNACKLLLDVAGFVSAETQKGGVIRTKQTNNKEFEGEWLNALLKCCYQAENFGIVDSALSTVVDLIVQKKLVVPAVLSSLTQAKLVVDKLWSFLSPSTPALHLRTVQLLWLVQDVTRSHHVETVIAGYLIQHDTALRLTSYERFGIFWRLSEDVPEASTFFARPMFLMLDTLRDDENSTNRRAGESWVRCNLRSYVRLLDPILAVLLDRSILRKSTEKTLEAGETAPSVTIGYYLYLRPFNQAQVDYMFNTLLTVARFGGQGFLKSVRGATVPFGSQIATLAAHMGLLHVSVESSSMSYIELFVRIAIRYMESEVPEMLTSSMGFQNSAVHMHAAELLHQIVSRSESIDAHLVVLIHDAAMRKLLYCIAAENLDLQIRLLHILHATVTIASNTSSNVGPSTPQRQAVISTHRKTPSIDGSLLDPQTHFFSMTTPRVVGLSGPGSSESVVASLRSTGSSLIFVRCITDALSVPTNRPVLQHWMDFVLTSLPCLRHCFKRVLMPVMQCICEQLTKAQEDLRRELFEPSLSAAAKITGSYKDAARPDENLGLFVLSGAIGTVDVDTVIFLSGLEKIIMFCLMDTRMLDEGTGIGGGGFGSENASGLASGMAATTGSATTKVPTDSPSTTLRGFAFLFSGETGNTDASMTEHKIILDVWIVFKYPLAKGQDAFGALTVALNHTSDRVRSRIKKLLERLFKTFQVELIEAIVELFFLENPPALDLDDVYQRAADYCILIAGRSFDQGIWLRRSTVVEEEESPSTLQSENASLVSELTVKDDMTRSMSSSNIAELEKRAAGKSREEVMIAQVNTYLAQAVIPNLRRLVADPDRINSLLSNLMYYVIAPLLKNRASFSKITVILDQICEMAKMPFTIRTWRKDVWDVFLDNRFFYMNASTAKKWRSIIQTIMTSEKDRFIEIIGELDELTNSRRISTSPSTALFSNKDQESVNRALNLRRLSYIIFCGTMDQYLQQLPVIQEKLVDLLKLSHTELVHIEIYLCLRVLLVRISNKHLSNFWPVLLTELIRLFSMFMQDEAADKPEEANIFLAACKFLDLLCTLETDTFQIYQWIFINDTIDVLNHNIRNEEPHALMDRLGEKLSQQRVVTPDRVTVIDFPSVSPSLGELKRPMLTMRTITSIRQLEFFVNHVSLYVYQSTFTLAKPDMLFIDGLLQNDLLEGDIDSDA</sequence>
<dbReference type="Proteomes" id="UP000274822">
    <property type="component" value="Unassembled WGS sequence"/>
</dbReference>
<evidence type="ECO:0008006" key="6">
    <source>
        <dbReference type="Google" id="ProtNLM"/>
    </source>
</evidence>
<evidence type="ECO:0000259" key="2">
    <source>
        <dbReference type="Pfam" id="PF24598"/>
    </source>
</evidence>
<dbReference type="InterPro" id="IPR016024">
    <property type="entry name" value="ARM-type_fold"/>
</dbReference>
<dbReference type="PANTHER" id="PTHR14042">
    <property type="entry name" value="DOPEY-RELATED"/>
    <property type="match status" value="1"/>
</dbReference>
<evidence type="ECO:0000256" key="1">
    <source>
        <dbReference type="SAM" id="MobiDB-lite"/>
    </source>
</evidence>
<keyword evidence="5" id="KW-1185">Reference proteome</keyword>
<feature type="domain" description="DOP1-like TPR" evidence="3">
    <location>
        <begin position="630"/>
        <end position="690"/>
    </location>
</feature>
<gene>
    <name evidence="4" type="ORF">BC938DRAFT_471306</name>
</gene>
<organism evidence="4 5">
    <name type="scientific">Jimgerdemannia flammicorona</name>
    <dbReference type="NCBI Taxonomy" id="994334"/>
    <lineage>
        <taxon>Eukaryota</taxon>
        <taxon>Fungi</taxon>
        <taxon>Fungi incertae sedis</taxon>
        <taxon>Mucoromycota</taxon>
        <taxon>Mucoromycotina</taxon>
        <taxon>Endogonomycetes</taxon>
        <taxon>Endogonales</taxon>
        <taxon>Endogonaceae</taxon>
        <taxon>Jimgerdemannia</taxon>
    </lineage>
</organism>
<feature type="region of interest" description="Disordered" evidence="1">
    <location>
        <begin position="60"/>
        <end position="86"/>
    </location>
</feature>
<dbReference type="InterPro" id="IPR056457">
    <property type="entry name" value="DOP1_C"/>
</dbReference>
<dbReference type="GO" id="GO:0005802">
    <property type="term" value="C:trans-Golgi network"/>
    <property type="evidence" value="ECO:0007669"/>
    <property type="project" value="TreeGrafter"/>
</dbReference>
<feature type="domain" description="DOP1-like C-terminal" evidence="2">
    <location>
        <begin position="960"/>
        <end position="1323"/>
    </location>
</feature>
<name>A0A433Q8D5_9FUNG</name>
<dbReference type="GO" id="GO:0006895">
    <property type="term" value="P:Golgi to endosome transport"/>
    <property type="evidence" value="ECO:0007669"/>
    <property type="project" value="InterPro"/>
</dbReference>
<dbReference type="EMBL" id="RBNJ01011357">
    <property type="protein sequence ID" value="RUS26035.1"/>
    <property type="molecule type" value="Genomic_DNA"/>
</dbReference>
<evidence type="ECO:0000313" key="5">
    <source>
        <dbReference type="Proteomes" id="UP000274822"/>
    </source>
</evidence>
<dbReference type="GO" id="GO:0005829">
    <property type="term" value="C:cytosol"/>
    <property type="evidence" value="ECO:0007669"/>
    <property type="project" value="GOC"/>
</dbReference>
<dbReference type="Pfam" id="PF24598">
    <property type="entry name" value="DOP1_C"/>
    <property type="match status" value="1"/>
</dbReference>
<comment type="caution">
    <text evidence="4">The sequence shown here is derived from an EMBL/GenBank/DDBJ whole genome shotgun (WGS) entry which is preliminary data.</text>
</comment>
<protein>
    <recommendedName>
        <fullName evidence="6">Dopey, N-terminal-domain-containing protein</fullName>
    </recommendedName>
</protein>
<accession>A0A433Q8D5</accession>
<dbReference type="InterPro" id="IPR040314">
    <property type="entry name" value="DOP1"/>
</dbReference>
<dbReference type="GO" id="GO:0005768">
    <property type="term" value="C:endosome"/>
    <property type="evidence" value="ECO:0007669"/>
    <property type="project" value="TreeGrafter"/>
</dbReference>
<proteinExistence type="predicted"/>
<evidence type="ECO:0000259" key="3">
    <source>
        <dbReference type="Pfam" id="PF24601"/>
    </source>
</evidence>
<dbReference type="SUPFAM" id="SSF48371">
    <property type="entry name" value="ARM repeat"/>
    <property type="match status" value="1"/>
</dbReference>